<dbReference type="SUPFAM" id="SSF55846">
    <property type="entry name" value="N-acetylmuramoyl-L-alanine amidase-like"/>
    <property type="match status" value="1"/>
</dbReference>
<comment type="catalytic activity">
    <reaction evidence="1">
        <text>Hydrolyzes the link between N-acetylmuramoyl residues and L-amino acid residues in certain cell-wall glycopeptides.</text>
        <dbReference type="EC" id="3.5.1.28"/>
    </reaction>
</comment>
<protein>
    <recommendedName>
        <fullName evidence="3">N-acetylmuramoyl-L-alanine amidase</fullName>
        <ecNumber evidence="3">3.5.1.28</ecNumber>
    </recommendedName>
</protein>
<gene>
    <name evidence="9" type="ORF">HYG85_04105</name>
</gene>
<dbReference type="AlphaFoldDB" id="A0A8J8M8G1"/>
<keyword evidence="6" id="KW-0178">Competence</keyword>
<dbReference type="PANTHER" id="PTHR30417:SF11">
    <property type="entry name" value="N-ACETYLMURAMOYL-L-ALANINE AMIDASE XLYA"/>
    <property type="match status" value="1"/>
</dbReference>
<dbReference type="GO" id="GO:0030420">
    <property type="term" value="P:establishment of competence for transformation"/>
    <property type="evidence" value="ECO:0007669"/>
    <property type="project" value="UniProtKB-KW"/>
</dbReference>
<keyword evidence="7" id="KW-0961">Cell wall biogenesis/degradation</keyword>
<dbReference type="InterPro" id="IPR002502">
    <property type="entry name" value="Amidase_domain"/>
</dbReference>
<dbReference type="PANTHER" id="PTHR30417">
    <property type="entry name" value="N-ACETYLMURAMOYL-L-ALANINE AMIDASE AMID"/>
    <property type="match status" value="1"/>
</dbReference>
<evidence type="ECO:0000256" key="5">
    <source>
        <dbReference type="ARBA" id="ARBA00022969"/>
    </source>
</evidence>
<dbReference type="KEGG" id="vgu:HYG85_04105"/>
<dbReference type="InterPro" id="IPR036505">
    <property type="entry name" value="Amidase/PGRP_sf"/>
</dbReference>
<comment type="similarity">
    <text evidence="2">Belongs to the N-acetylmuramoyl-L-alanine amidase 2 family.</text>
</comment>
<evidence type="ECO:0000256" key="6">
    <source>
        <dbReference type="ARBA" id="ARBA00023287"/>
    </source>
</evidence>
<evidence type="ECO:0000256" key="1">
    <source>
        <dbReference type="ARBA" id="ARBA00001561"/>
    </source>
</evidence>
<dbReference type="RefSeq" id="WP_212692403.1">
    <property type="nucleotide sequence ID" value="NZ_CP058561.1"/>
</dbReference>
<proteinExistence type="inferred from homology"/>
<evidence type="ECO:0000256" key="2">
    <source>
        <dbReference type="ARBA" id="ARBA00007553"/>
    </source>
</evidence>
<dbReference type="GO" id="GO:0071555">
    <property type="term" value="P:cell wall organization"/>
    <property type="evidence" value="ECO:0007669"/>
    <property type="project" value="UniProtKB-KW"/>
</dbReference>
<dbReference type="SMART" id="SM00644">
    <property type="entry name" value="Ami_2"/>
    <property type="match status" value="1"/>
</dbReference>
<evidence type="ECO:0000313" key="9">
    <source>
        <dbReference type="EMBL" id="QUH28138.1"/>
    </source>
</evidence>
<keyword evidence="10" id="KW-1185">Reference proteome</keyword>
<keyword evidence="5" id="KW-0749">Sporulation</keyword>
<accession>A0A8J8M8G1</accession>
<evidence type="ECO:0000256" key="7">
    <source>
        <dbReference type="ARBA" id="ARBA00023316"/>
    </source>
</evidence>
<evidence type="ECO:0000256" key="3">
    <source>
        <dbReference type="ARBA" id="ARBA00011901"/>
    </source>
</evidence>
<name>A0A8J8M8G1_9FIRM</name>
<dbReference type="GO" id="GO:0030435">
    <property type="term" value="P:sporulation resulting in formation of a cellular spore"/>
    <property type="evidence" value="ECO:0007669"/>
    <property type="project" value="UniProtKB-KW"/>
</dbReference>
<evidence type="ECO:0000256" key="4">
    <source>
        <dbReference type="ARBA" id="ARBA00022801"/>
    </source>
</evidence>
<dbReference type="GO" id="GO:0009253">
    <property type="term" value="P:peptidoglycan catabolic process"/>
    <property type="evidence" value="ECO:0007669"/>
    <property type="project" value="InterPro"/>
</dbReference>
<reference evidence="9 10" key="1">
    <citation type="submission" date="2020-07" db="EMBL/GenBank/DDBJ databases">
        <title>Vallitalea guaymasensis genome.</title>
        <authorList>
            <person name="Postec A."/>
        </authorList>
    </citation>
    <scope>NUCLEOTIDE SEQUENCE [LARGE SCALE GENOMIC DNA]</scope>
    <source>
        <strain evidence="9 10">Ra1766G1</strain>
    </source>
</reference>
<evidence type="ECO:0000259" key="8">
    <source>
        <dbReference type="SMART" id="SM00644"/>
    </source>
</evidence>
<sequence length="204" mass="23517">MNIIEDFIPRDRPNRPGVAITPTNITVHNTGNARSGADAAMHASYIKSTNDKVSWHYTVDDNKIIQHIPIDEMAWHAGCRKGNENSIGIEICMNQGINMEMAEKNAQQLIAYLMAKTSINDIKKHQDWTGKYCPAVLLKEGRWEQFIRGCFCLFEEKKTIKKEHWAKTYYQQLIDRGLVIHEERLDDPITRGELFAILCRMLEL</sequence>
<dbReference type="GO" id="GO:0009254">
    <property type="term" value="P:peptidoglycan turnover"/>
    <property type="evidence" value="ECO:0007669"/>
    <property type="project" value="TreeGrafter"/>
</dbReference>
<feature type="domain" description="N-acetylmuramoyl-L-alanine amidase" evidence="8">
    <location>
        <begin position="10"/>
        <end position="141"/>
    </location>
</feature>
<dbReference type="Proteomes" id="UP000677305">
    <property type="component" value="Chromosome"/>
</dbReference>
<dbReference type="EMBL" id="CP058561">
    <property type="protein sequence ID" value="QUH28138.1"/>
    <property type="molecule type" value="Genomic_DNA"/>
</dbReference>
<dbReference type="InterPro" id="IPR051206">
    <property type="entry name" value="NAMLAA_amidase_2"/>
</dbReference>
<organism evidence="9 10">
    <name type="scientific">Vallitalea guaymasensis</name>
    <dbReference type="NCBI Taxonomy" id="1185412"/>
    <lineage>
        <taxon>Bacteria</taxon>
        <taxon>Bacillati</taxon>
        <taxon>Bacillota</taxon>
        <taxon>Clostridia</taxon>
        <taxon>Lachnospirales</taxon>
        <taxon>Vallitaleaceae</taxon>
        <taxon>Vallitalea</taxon>
    </lineage>
</organism>
<dbReference type="Pfam" id="PF01510">
    <property type="entry name" value="Amidase_2"/>
    <property type="match status" value="1"/>
</dbReference>
<dbReference type="EC" id="3.5.1.28" evidence="3"/>
<evidence type="ECO:0000313" key="10">
    <source>
        <dbReference type="Proteomes" id="UP000677305"/>
    </source>
</evidence>
<dbReference type="GO" id="GO:0008745">
    <property type="term" value="F:N-acetylmuramoyl-L-alanine amidase activity"/>
    <property type="evidence" value="ECO:0007669"/>
    <property type="project" value="UniProtKB-EC"/>
</dbReference>
<keyword evidence="4" id="KW-0378">Hydrolase</keyword>
<dbReference type="CDD" id="cd06583">
    <property type="entry name" value="PGRP"/>
    <property type="match status" value="1"/>
</dbReference>
<dbReference type="Gene3D" id="3.40.80.10">
    <property type="entry name" value="Peptidoglycan recognition protein-like"/>
    <property type="match status" value="1"/>
</dbReference>